<dbReference type="GO" id="GO:0007059">
    <property type="term" value="P:chromosome segregation"/>
    <property type="evidence" value="ECO:0007669"/>
    <property type="project" value="UniProtKB-KW"/>
</dbReference>
<dbReference type="Proteomes" id="UP000230779">
    <property type="component" value="Unassembled WGS sequence"/>
</dbReference>
<dbReference type="GO" id="GO:0005694">
    <property type="term" value="C:chromosome"/>
    <property type="evidence" value="ECO:0007669"/>
    <property type="project" value="TreeGrafter"/>
</dbReference>
<evidence type="ECO:0000256" key="2">
    <source>
        <dbReference type="ARBA" id="ARBA00022829"/>
    </source>
</evidence>
<dbReference type="InterPro" id="IPR057240">
    <property type="entry name" value="ParB_dimer_C"/>
</dbReference>
<evidence type="ECO:0000313" key="5">
    <source>
        <dbReference type="EMBL" id="PIY96704.1"/>
    </source>
</evidence>
<gene>
    <name evidence="5" type="ORF">COY66_03370</name>
</gene>
<evidence type="ECO:0000313" key="6">
    <source>
        <dbReference type="Proteomes" id="UP000230779"/>
    </source>
</evidence>
<dbReference type="Pfam" id="PF23552">
    <property type="entry name" value="ParB_C"/>
    <property type="match status" value="1"/>
</dbReference>
<dbReference type="Gene3D" id="3.90.1530.30">
    <property type="match status" value="1"/>
</dbReference>
<sequence>MKHNGSLGRGLAALIPIKKETIISTAELAKTEAERIREVPVTQIQTNPMQPRQHFDHHSEEDLVNSIKEHGIIQPLVVTKTDQGYQLIAGERRLRAAKLLELATVPVILRNASQQQKLEVSLIENIQRQDLNPIEEAQAYRRLMDEFSLTQEQLANRIGKNRATIANTIRVLELPEEVQNALIDRKITIGHAKVLLSLDNPKDQTSTFKKILRGNLNIQETTRIIKRIQPSGEKTIDFVLQEKEEKLRAVLSTKVNIEKRGNKGKIVIAFYSPEEMDSIIKKILGNDS</sequence>
<dbReference type="AlphaFoldDB" id="A0A2M7RJ14"/>
<feature type="domain" description="ParB-like N-terminal" evidence="4">
    <location>
        <begin position="37"/>
        <end position="126"/>
    </location>
</feature>
<protein>
    <submittedName>
        <fullName evidence="5">Chromosome partitioning protein ParB</fullName>
    </submittedName>
</protein>
<dbReference type="Gene3D" id="1.10.10.2830">
    <property type="match status" value="1"/>
</dbReference>
<dbReference type="Pfam" id="PF17762">
    <property type="entry name" value="HTH_ParB"/>
    <property type="match status" value="1"/>
</dbReference>
<keyword evidence="3" id="KW-0238">DNA-binding</keyword>
<dbReference type="InterPro" id="IPR003115">
    <property type="entry name" value="ParB_N"/>
</dbReference>
<comment type="caution">
    <text evidence="5">The sequence shown here is derived from an EMBL/GenBank/DDBJ whole genome shotgun (WGS) entry which is preliminary data.</text>
</comment>
<dbReference type="GO" id="GO:0045881">
    <property type="term" value="P:positive regulation of sporulation resulting in formation of a cellular spore"/>
    <property type="evidence" value="ECO:0007669"/>
    <property type="project" value="TreeGrafter"/>
</dbReference>
<dbReference type="SMART" id="SM00470">
    <property type="entry name" value="ParB"/>
    <property type="match status" value="1"/>
</dbReference>
<dbReference type="PANTHER" id="PTHR33375">
    <property type="entry name" value="CHROMOSOME-PARTITIONING PROTEIN PARB-RELATED"/>
    <property type="match status" value="1"/>
</dbReference>
<evidence type="ECO:0000259" key="4">
    <source>
        <dbReference type="SMART" id="SM00470"/>
    </source>
</evidence>
<dbReference type="FunFam" id="1.10.10.2830:FF:000001">
    <property type="entry name" value="Chromosome partitioning protein ParB"/>
    <property type="match status" value="1"/>
</dbReference>
<dbReference type="InterPro" id="IPR036086">
    <property type="entry name" value="ParB/Sulfiredoxin_sf"/>
</dbReference>
<accession>A0A2M7RJ14</accession>
<dbReference type="InterPro" id="IPR050336">
    <property type="entry name" value="Chromosome_partition/occlusion"/>
</dbReference>
<dbReference type="CDD" id="cd16393">
    <property type="entry name" value="SPO0J_N"/>
    <property type="match status" value="1"/>
</dbReference>
<name>A0A2M7RJ14_9BACT</name>
<reference evidence="5 6" key="1">
    <citation type="submission" date="2017-09" db="EMBL/GenBank/DDBJ databases">
        <title>Depth-based differentiation of microbial function through sediment-hosted aquifers and enrichment of novel symbionts in the deep terrestrial subsurface.</title>
        <authorList>
            <person name="Probst A.J."/>
            <person name="Ladd B."/>
            <person name="Jarett J.K."/>
            <person name="Geller-Mcgrath D.E."/>
            <person name="Sieber C.M."/>
            <person name="Emerson J.B."/>
            <person name="Anantharaman K."/>
            <person name="Thomas B.C."/>
            <person name="Malmstrom R."/>
            <person name="Stieglmeier M."/>
            <person name="Klingl A."/>
            <person name="Woyke T."/>
            <person name="Ryan C.M."/>
            <person name="Banfield J.F."/>
        </authorList>
    </citation>
    <scope>NUCLEOTIDE SEQUENCE [LARGE SCALE GENOMIC DNA]</scope>
    <source>
        <strain evidence="5">CG_4_10_14_0_8_um_filter_42_10</strain>
    </source>
</reference>
<proteinExistence type="inferred from homology"/>
<dbReference type="SUPFAM" id="SSF110849">
    <property type="entry name" value="ParB/Sulfiredoxin"/>
    <property type="match status" value="1"/>
</dbReference>
<dbReference type="GO" id="GO:0003677">
    <property type="term" value="F:DNA binding"/>
    <property type="evidence" value="ECO:0007669"/>
    <property type="project" value="UniProtKB-KW"/>
</dbReference>
<evidence type="ECO:0000256" key="3">
    <source>
        <dbReference type="ARBA" id="ARBA00023125"/>
    </source>
</evidence>
<keyword evidence="2" id="KW-0159">Chromosome partition</keyword>
<dbReference type="EMBL" id="PFMD01000033">
    <property type="protein sequence ID" value="PIY96704.1"/>
    <property type="molecule type" value="Genomic_DNA"/>
</dbReference>
<dbReference type="InterPro" id="IPR004437">
    <property type="entry name" value="ParB/RepB/Spo0J"/>
</dbReference>
<dbReference type="InterPro" id="IPR041468">
    <property type="entry name" value="HTH_ParB/Spo0J"/>
</dbReference>
<dbReference type="Pfam" id="PF02195">
    <property type="entry name" value="ParB_N"/>
    <property type="match status" value="1"/>
</dbReference>
<dbReference type="FunFam" id="3.90.1530.30:FF:000001">
    <property type="entry name" value="Chromosome partitioning protein ParB"/>
    <property type="match status" value="1"/>
</dbReference>
<dbReference type="SUPFAM" id="SSF109709">
    <property type="entry name" value="KorB DNA-binding domain-like"/>
    <property type="match status" value="1"/>
</dbReference>
<dbReference type="NCBIfam" id="TIGR00180">
    <property type="entry name" value="parB_part"/>
    <property type="match status" value="1"/>
</dbReference>
<dbReference type="PANTHER" id="PTHR33375:SF1">
    <property type="entry name" value="CHROMOSOME-PARTITIONING PROTEIN PARB-RELATED"/>
    <property type="match status" value="1"/>
</dbReference>
<comment type="similarity">
    <text evidence="1">Belongs to the ParB family.</text>
</comment>
<evidence type="ECO:0000256" key="1">
    <source>
        <dbReference type="ARBA" id="ARBA00006295"/>
    </source>
</evidence>
<organism evidence="5 6">
    <name type="scientific">Candidatus Kerfeldbacteria bacterium CG_4_10_14_0_8_um_filter_42_10</name>
    <dbReference type="NCBI Taxonomy" id="2014248"/>
    <lineage>
        <taxon>Bacteria</taxon>
        <taxon>Candidatus Kerfeldiibacteriota</taxon>
    </lineage>
</organism>